<evidence type="ECO:0000313" key="2">
    <source>
        <dbReference type="Proteomes" id="UP000428333"/>
    </source>
</evidence>
<organism evidence="1 2">
    <name type="scientific">Rhododendron williamsianum</name>
    <dbReference type="NCBI Taxonomy" id="262921"/>
    <lineage>
        <taxon>Eukaryota</taxon>
        <taxon>Viridiplantae</taxon>
        <taxon>Streptophyta</taxon>
        <taxon>Embryophyta</taxon>
        <taxon>Tracheophyta</taxon>
        <taxon>Spermatophyta</taxon>
        <taxon>Magnoliopsida</taxon>
        <taxon>eudicotyledons</taxon>
        <taxon>Gunneridae</taxon>
        <taxon>Pentapetalae</taxon>
        <taxon>asterids</taxon>
        <taxon>Ericales</taxon>
        <taxon>Ericaceae</taxon>
        <taxon>Ericoideae</taxon>
        <taxon>Rhodoreae</taxon>
        <taxon>Rhododendron</taxon>
    </lineage>
</organism>
<dbReference type="Proteomes" id="UP000428333">
    <property type="component" value="Linkage Group LG08"/>
</dbReference>
<sequence>MEAVRSSFISPSADEQGFWLFDRWTEPIPMTMTEGSCLVFRVICDLPLGRHQSLEELGLPRPQRRKWAHPIALSLNTAEFDRLGLQTERHDVFNDCFTDAWGVIFQNNRVISESPGPKRT</sequence>
<proteinExistence type="predicted"/>
<name>A0A6A4LGH6_9ERIC</name>
<feature type="non-terminal residue" evidence="1">
    <location>
        <position position="1"/>
    </location>
</feature>
<reference evidence="1 2" key="1">
    <citation type="journal article" date="2019" name="Genome Biol. Evol.">
        <title>The Rhododendron genome and chromosomal organization provide insight into shared whole-genome duplications across the heath family (Ericaceae).</title>
        <authorList>
            <person name="Soza V.L."/>
            <person name="Lindsley D."/>
            <person name="Waalkes A."/>
            <person name="Ramage E."/>
            <person name="Patwardhan R.P."/>
            <person name="Burton J.N."/>
            <person name="Adey A."/>
            <person name="Kumar A."/>
            <person name="Qiu R."/>
            <person name="Shendure J."/>
            <person name="Hall B."/>
        </authorList>
    </citation>
    <scope>NUCLEOTIDE SEQUENCE [LARGE SCALE GENOMIC DNA]</scope>
    <source>
        <strain evidence="1">RSF 1966-606</strain>
    </source>
</reference>
<protein>
    <submittedName>
        <fullName evidence="1">Uncharacterized protein</fullName>
    </submittedName>
</protein>
<comment type="caution">
    <text evidence="1">The sequence shown here is derived from an EMBL/GenBank/DDBJ whole genome shotgun (WGS) entry which is preliminary data.</text>
</comment>
<dbReference type="AlphaFoldDB" id="A0A6A4LGH6"/>
<gene>
    <name evidence="1" type="ORF">C3L33_14510</name>
</gene>
<evidence type="ECO:0000313" key="1">
    <source>
        <dbReference type="EMBL" id="KAE9453628.1"/>
    </source>
</evidence>
<dbReference type="EMBL" id="QEFC01002165">
    <property type="protein sequence ID" value="KAE9453628.1"/>
    <property type="molecule type" value="Genomic_DNA"/>
</dbReference>
<accession>A0A6A4LGH6</accession>
<keyword evidence="2" id="KW-1185">Reference proteome</keyword>